<dbReference type="Proteomes" id="UP000092993">
    <property type="component" value="Unassembled WGS sequence"/>
</dbReference>
<protein>
    <submittedName>
        <fullName evidence="1">Uncharacterized protein</fullName>
    </submittedName>
</protein>
<sequence length="234" mass="25981">MTSPGPSTVAACCFIRLHSPTFMHHSDMLRNGLLVNGDIEHLPNKCSLVPLNSRIAVITHRKVLLQRMPLFIKTVARLRLPRRIYDEDAKAELRKRVHGLPGPVDNWISANRKKNGSSDVGGVGELRCTVQLEYIKAPDNGTIFKDPDHYILHFIIMDPSSVLPPAFGQGRRIVLGRFEGHSENLDAPDWTNLPPGEMIVFHQSIASVAELLVHVALPSDALMSLIQVLDAIQL</sequence>
<dbReference type="OrthoDB" id="2749120at2759"/>
<dbReference type="EMBL" id="LUGG01000019">
    <property type="protein sequence ID" value="OBZ68703.1"/>
    <property type="molecule type" value="Genomic_DNA"/>
</dbReference>
<evidence type="ECO:0000313" key="2">
    <source>
        <dbReference type="Proteomes" id="UP000092993"/>
    </source>
</evidence>
<reference evidence="1 2" key="1">
    <citation type="submission" date="2016-03" db="EMBL/GenBank/DDBJ databases">
        <title>Whole genome sequencing of Grifola frondosa 9006-11.</title>
        <authorList>
            <person name="Min B."/>
            <person name="Park H."/>
            <person name="Kim J.-G."/>
            <person name="Cho H."/>
            <person name="Oh Y.-L."/>
            <person name="Kong W.-S."/>
            <person name="Choi I.-G."/>
        </authorList>
    </citation>
    <scope>NUCLEOTIDE SEQUENCE [LARGE SCALE GENOMIC DNA]</scope>
    <source>
        <strain evidence="1 2">9006-11</strain>
    </source>
</reference>
<dbReference type="OMA" id="SVHVCRI"/>
<organism evidence="1 2">
    <name type="scientific">Grifola frondosa</name>
    <name type="common">Maitake</name>
    <name type="synonym">Polyporus frondosus</name>
    <dbReference type="NCBI Taxonomy" id="5627"/>
    <lineage>
        <taxon>Eukaryota</taxon>
        <taxon>Fungi</taxon>
        <taxon>Dikarya</taxon>
        <taxon>Basidiomycota</taxon>
        <taxon>Agaricomycotina</taxon>
        <taxon>Agaricomycetes</taxon>
        <taxon>Polyporales</taxon>
        <taxon>Grifolaceae</taxon>
        <taxon>Grifola</taxon>
    </lineage>
</organism>
<dbReference type="AlphaFoldDB" id="A0A1C7LVB9"/>
<evidence type="ECO:0000313" key="1">
    <source>
        <dbReference type="EMBL" id="OBZ68703.1"/>
    </source>
</evidence>
<name>A0A1C7LVB9_GRIFR</name>
<accession>A0A1C7LVB9</accession>
<proteinExistence type="predicted"/>
<gene>
    <name evidence="1" type="ORF">A0H81_11244</name>
</gene>
<keyword evidence="2" id="KW-1185">Reference proteome</keyword>
<comment type="caution">
    <text evidence="1">The sequence shown here is derived from an EMBL/GenBank/DDBJ whole genome shotgun (WGS) entry which is preliminary data.</text>
</comment>